<evidence type="ECO:0000256" key="1">
    <source>
        <dbReference type="SAM" id="Coils"/>
    </source>
</evidence>
<reference evidence="2 3" key="1">
    <citation type="journal article" date="2017" name="Gene Rep">
        <title>The ribosomal RNA operon (rrn) of Campylobacter concisus supports molecular typing to genomospecies level.</title>
        <authorList>
            <person name="Huq M."/>
            <person name="Van T.T.H."/>
            <person name="Gurtler V."/>
            <person name="Elshagmani E."/>
            <person name="Allemailem K.S."/>
            <person name="Smooker P.M."/>
            <person name="Istivan T.S."/>
        </authorList>
    </citation>
    <scope>NUCLEOTIDE SEQUENCE [LARGE SCALE GENOMIC DNA]</scope>
    <source>
        <strain evidence="2 3">RCH 26</strain>
    </source>
</reference>
<evidence type="ECO:0000313" key="2">
    <source>
        <dbReference type="EMBL" id="ORI07426.1"/>
    </source>
</evidence>
<protein>
    <submittedName>
        <fullName evidence="2">Uncharacterized protein</fullName>
    </submittedName>
</protein>
<comment type="caution">
    <text evidence="2">The sequence shown here is derived from an EMBL/GenBank/DDBJ whole genome shotgun (WGS) entry which is preliminary data.</text>
</comment>
<proteinExistence type="predicted"/>
<dbReference type="EMBL" id="LVWL01000020">
    <property type="protein sequence ID" value="ORI07426.1"/>
    <property type="molecule type" value="Genomic_DNA"/>
</dbReference>
<evidence type="ECO:0000313" key="3">
    <source>
        <dbReference type="Proteomes" id="UP000192671"/>
    </source>
</evidence>
<keyword evidence="1" id="KW-0175">Coiled coil</keyword>
<name>A0A1X0U232_9BACT</name>
<organism evidence="2 3">
    <name type="scientific">Campylobacter concisus</name>
    <dbReference type="NCBI Taxonomy" id="199"/>
    <lineage>
        <taxon>Bacteria</taxon>
        <taxon>Pseudomonadati</taxon>
        <taxon>Campylobacterota</taxon>
        <taxon>Epsilonproteobacteria</taxon>
        <taxon>Campylobacterales</taxon>
        <taxon>Campylobacteraceae</taxon>
        <taxon>Campylobacter</taxon>
    </lineage>
</organism>
<sequence>MTIEELDEKIKKQQTQIDDLKSKVLSYESSFGDINNAINALSGRISDIENNGIKTAVGGLQEEVNVQKLKINKLDRIRKGLA</sequence>
<feature type="coiled-coil region" evidence="1">
    <location>
        <begin position="3"/>
        <end position="30"/>
    </location>
</feature>
<dbReference type="AlphaFoldDB" id="A0A1X0U232"/>
<gene>
    <name evidence="2" type="ORF">A3835_07685</name>
</gene>
<dbReference type="Proteomes" id="UP000192671">
    <property type="component" value="Unassembled WGS sequence"/>
</dbReference>
<accession>A0A1X0U232</accession>
<dbReference type="Gene3D" id="1.20.5.340">
    <property type="match status" value="1"/>
</dbReference>